<name>A0A5J4LK95_9ACTN</name>
<organism evidence="1 2">
    <name type="scientific">Streptomyces angustmyceticus</name>
    <dbReference type="NCBI Taxonomy" id="285578"/>
    <lineage>
        <taxon>Bacteria</taxon>
        <taxon>Bacillati</taxon>
        <taxon>Actinomycetota</taxon>
        <taxon>Actinomycetes</taxon>
        <taxon>Kitasatosporales</taxon>
        <taxon>Streptomycetaceae</taxon>
        <taxon>Streptomyces</taxon>
    </lineage>
</organism>
<accession>A0A5J4LK95</accession>
<evidence type="ECO:0000313" key="2">
    <source>
        <dbReference type="Proteomes" id="UP000325598"/>
    </source>
</evidence>
<evidence type="ECO:0000313" key="1">
    <source>
        <dbReference type="EMBL" id="GES30725.1"/>
    </source>
</evidence>
<protein>
    <submittedName>
        <fullName evidence="1">Uncharacterized protein</fullName>
    </submittedName>
</protein>
<keyword evidence="2" id="KW-1185">Reference proteome</keyword>
<reference evidence="1 2" key="1">
    <citation type="submission" date="2019-10" db="EMBL/GenBank/DDBJ databases">
        <title>Whole genome shotgun sequence of Streptomyces angustmyceticus NBRC 3934.</title>
        <authorList>
            <person name="Hosoyama A."/>
            <person name="Ichikawa N."/>
            <person name="Kimura A."/>
            <person name="Kitahashi Y."/>
            <person name="Komaki H."/>
            <person name="Uohara A."/>
        </authorList>
    </citation>
    <scope>NUCLEOTIDE SEQUENCE [LARGE SCALE GENOMIC DNA]</scope>
    <source>
        <strain evidence="1 2">NBRC 3934</strain>
    </source>
</reference>
<comment type="caution">
    <text evidence="1">The sequence shown here is derived from an EMBL/GenBank/DDBJ whole genome shotgun (WGS) entry which is preliminary data.</text>
</comment>
<dbReference type="AlphaFoldDB" id="A0A5J4LK95"/>
<dbReference type="Proteomes" id="UP000325598">
    <property type="component" value="Unassembled WGS sequence"/>
</dbReference>
<proteinExistence type="predicted"/>
<dbReference type="EMBL" id="BLAG01000009">
    <property type="protein sequence ID" value="GES30725.1"/>
    <property type="molecule type" value="Genomic_DNA"/>
</dbReference>
<gene>
    <name evidence="1" type="ORF">San01_32120</name>
</gene>
<sequence>MVRGRMAGAVGAEVVVLMRILPWGVVVLVVRAAHCVCAGGRWRVVGWWKVVADGYASVR</sequence>